<dbReference type="PhylomeDB" id="A0A0G4HMX5"/>
<accession>A0A0G4HMX5</accession>
<dbReference type="EMBL" id="CDMZ01003196">
    <property type="protein sequence ID" value="CEM45467.1"/>
    <property type="molecule type" value="Genomic_DNA"/>
</dbReference>
<keyword evidence="1" id="KW-0472">Membrane</keyword>
<dbReference type="AlphaFoldDB" id="A0A0G4HMX5"/>
<dbReference type="PANTHER" id="PTHR43798">
    <property type="entry name" value="MONOACYLGLYCEROL LIPASE"/>
    <property type="match status" value="1"/>
</dbReference>
<name>A0A0G4HMX5_9ALVE</name>
<feature type="domain" description="AB hydrolase-1" evidence="2">
    <location>
        <begin position="43"/>
        <end position="299"/>
    </location>
</feature>
<organism evidence="3">
    <name type="scientific">Chromera velia CCMP2878</name>
    <dbReference type="NCBI Taxonomy" id="1169474"/>
    <lineage>
        <taxon>Eukaryota</taxon>
        <taxon>Sar</taxon>
        <taxon>Alveolata</taxon>
        <taxon>Colpodellida</taxon>
        <taxon>Chromeraceae</taxon>
        <taxon>Chromera</taxon>
    </lineage>
</organism>
<gene>
    <name evidence="3" type="ORF">Cvel_29251</name>
</gene>
<dbReference type="Pfam" id="PF12697">
    <property type="entry name" value="Abhydrolase_6"/>
    <property type="match status" value="1"/>
</dbReference>
<dbReference type="PANTHER" id="PTHR43798:SF33">
    <property type="entry name" value="HYDROLASE, PUTATIVE (AFU_ORTHOLOGUE AFUA_2G14860)-RELATED"/>
    <property type="match status" value="1"/>
</dbReference>
<evidence type="ECO:0000256" key="1">
    <source>
        <dbReference type="SAM" id="Phobius"/>
    </source>
</evidence>
<reference evidence="3" key="1">
    <citation type="submission" date="2014-11" db="EMBL/GenBank/DDBJ databases">
        <authorList>
            <person name="Otto D Thomas"/>
            <person name="Naeem Raeece"/>
        </authorList>
    </citation>
    <scope>NUCLEOTIDE SEQUENCE</scope>
</reference>
<dbReference type="Gene3D" id="3.40.50.1820">
    <property type="entry name" value="alpha/beta hydrolase"/>
    <property type="match status" value="1"/>
</dbReference>
<sequence length="313" mass="34613">MISCFFEGQHGKVHYQISKQTAAAEETEINDRGKIEDGTGDAVLFLHGFTTASLSTEAIASITASQQPGVLCLTMDFYGGGLSASPATAYTEELFTSQVRELLDHLGIQRVVLVGNSMGAVVGAAFAHTYPSRVSRLVCIGPGGIPIHPSDYARSPLTIAAKGIHALGAAPWLGPFIVWLSGMFIVFVLCREWVRGVIKRLLFEVEEKPLKEWEWQILNNPNFFHAVSSTLREFSFYPDRSDLWEGLHCRDIPLLFVSGSEDFISPHWVADRIIRNYAPHARKILLDGAGHSPNYDSPDMTFENIRSFVVHGH</sequence>
<evidence type="ECO:0000313" key="3">
    <source>
        <dbReference type="EMBL" id="CEM45467.1"/>
    </source>
</evidence>
<protein>
    <recommendedName>
        <fullName evidence="2">AB hydrolase-1 domain-containing protein</fullName>
    </recommendedName>
</protein>
<evidence type="ECO:0000259" key="2">
    <source>
        <dbReference type="Pfam" id="PF12697"/>
    </source>
</evidence>
<dbReference type="VEuPathDB" id="CryptoDB:Cvel_29251"/>
<keyword evidence="1" id="KW-1133">Transmembrane helix</keyword>
<dbReference type="InterPro" id="IPR050266">
    <property type="entry name" value="AB_hydrolase_sf"/>
</dbReference>
<dbReference type="SUPFAM" id="SSF53474">
    <property type="entry name" value="alpha/beta-Hydrolases"/>
    <property type="match status" value="1"/>
</dbReference>
<dbReference type="InterPro" id="IPR000073">
    <property type="entry name" value="AB_hydrolase_1"/>
</dbReference>
<keyword evidence="1" id="KW-0812">Transmembrane</keyword>
<proteinExistence type="predicted"/>
<feature type="transmembrane region" description="Helical" evidence="1">
    <location>
        <begin position="172"/>
        <end position="190"/>
    </location>
</feature>
<dbReference type="InterPro" id="IPR029058">
    <property type="entry name" value="AB_hydrolase_fold"/>
</dbReference>
<dbReference type="GO" id="GO:0016020">
    <property type="term" value="C:membrane"/>
    <property type="evidence" value="ECO:0007669"/>
    <property type="project" value="TreeGrafter"/>
</dbReference>